<dbReference type="FunCoup" id="Q6BMB2">
    <property type="interactions" value="9"/>
</dbReference>
<dbReference type="VEuPathDB" id="FungiDB:DEHA2F06886g"/>
<feature type="compositionally biased region" description="Acidic residues" evidence="5">
    <location>
        <begin position="194"/>
        <end position="208"/>
    </location>
</feature>
<sequence>MSTYEDDHNINTSTTPSNNDNRHGRQHQTLSTIIDSFLTQDTQQGSSENSHEAFTNALRVMNTEEGSTLALELMNSLENSELNLNDNKEKGVSQDFLDSLERVSINDLPNKDTADCPICTNKFIDDKYPLLVKLPCSVQQINGKKAKGHIFDLECIGPWLKMNSTCPLCRFDVLEVNKKRKEKLEEELRKAKEEDDEEEEEEYWDDYG</sequence>
<feature type="domain" description="RING-type" evidence="6">
    <location>
        <begin position="116"/>
        <end position="170"/>
    </location>
</feature>
<evidence type="ECO:0000256" key="2">
    <source>
        <dbReference type="ARBA" id="ARBA00022771"/>
    </source>
</evidence>
<dbReference type="InterPro" id="IPR013083">
    <property type="entry name" value="Znf_RING/FYVE/PHD"/>
</dbReference>
<dbReference type="EMBL" id="CR382138">
    <property type="protein sequence ID" value="CAG88991.2"/>
    <property type="molecule type" value="Genomic_DNA"/>
</dbReference>
<dbReference type="PROSITE" id="PS50089">
    <property type="entry name" value="ZF_RING_2"/>
    <property type="match status" value="1"/>
</dbReference>
<evidence type="ECO:0000256" key="5">
    <source>
        <dbReference type="SAM" id="MobiDB-lite"/>
    </source>
</evidence>
<feature type="compositionally biased region" description="Polar residues" evidence="5">
    <location>
        <begin position="10"/>
        <end position="19"/>
    </location>
</feature>
<evidence type="ECO:0000256" key="3">
    <source>
        <dbReference type="ARBA" id="ARBA00022833"/>
    </source>
</evidence>
<dbReference type="RefSeq" id="XP_460659.2">
    <property type="nucleotide sequence ID" value="XM_460659.2"/>
</dbReference>
<dbReference type="SUPFAM" id="SSF57850">
    <property type="entry name" value="RING/U-box"/>
    <property type="match status" value="1"/>
</dbReference>
<dbReference type="PANTHER" id="PTHR15710">
    <property type="entry name" value="E3 UBIQUITIN-PROTEIN LIGASE PRAJA"/>
    <property type="match status" value="1"/>
</dbReference>
<keyword evidence="3" id="KW-0862">Zinc</keyword>
<dbReference type="KEGG" id="dha:DEHA2F06886g"/>
<accession>Q6BMB2</accession>
<gene>
    <name evidence="7" type="ordered locus">DEHA2F06886g</name>
</gene>
<dbReference type="Proteomes" id="UP000000599">
    <property type="component" value="Chromosome F"/>
</dbReference>
<proteinExistence type="predicted"/>
<evidence type="ECO:0000259" key="6">
    <source>
        <dbReference type="PROSITE" id="PS50089"/>
    </source>
</evidence>
<dbReference type="STRING" id="284592.Q6BMB2"/>
<dbReference type="GeneID" id="2904131"/>
<protein>
    <submittedName>
        <fullName evidence="7">DEHA2F06886p</fullName>
    </submittedName>
</protein>
<dbReference type="GO" id="GO:0061630">
    <property type="term" value="F:ubiquitin protein ligase activity"/>
    <property type="evidence" value="ECO:0007669"/>
    <property type="project" value="TreeGrafter"/>
</dbReference>
<keyword evidence="2 4" id="KW-0863">Zinc-finger</keyword>
<dbReference type="HOGENOM" id="CLU_076142_0_1_1"/>
<dbReference type="Gene3D" id="3.30.40.10">
    <property type="entry name" value="Zinc/RING finger domain, C3HC4 (zinc finger)"/>
    <property type="match status" value="1"/>
</dbReference>
<dbReference type="OMA" id="DWDDNYG"/>
<dbReference type="eggNOG" id="KOG0800">
    <property type="taxonomic scope" value="Eukaryota"/>
</dbReference>
<evidence type="ECO:0000313" key="7">
    <source>
        <dbReference type="EMBL" id="CAG88991.2"/>
    </source>
</evidence>
<reference evidence="7 8" key="1">
    <citation type="journal article" date="2004" name="Nature">
        <title>Genome evolution in yeasts.</title>
        <authorList>
            <consortium name="Genolevures"/>
            <person name="Dujon B."/>
            <person name="Sherman D."/>
            <person name="Fischer G."/>
            <person name="Durrens P."/>
            <person name="Casaregola S."/>
            <person name="Lafontaine I."/>
            <person name="de Montigny J."/>
            <person name="Marck C."/>
            <person name="Neuveglise C."/>
            <person name="Talla E."/>
            <person name="Goffard N."/>
            <person name="Frangeul L."/>
            <person name="Aigle M."/>
            <person name="Anthouard V."/>
            <person name="Babour A."/>
            <person name="Barbe V."/>
            <person name="Barnay S."/>
            <person name="Blanchin S."/>
            <person name="Beckerich J.M."/>
            <person name="Beyne E."/>
            <person name="Bleykasten C."/>
            <person name="Boisrame A."/>
            <person name="Boyer J."/>
            <person name="Cattolico L."/>
            <person name="Confanioleri F."/>
            <person name="de Daruvar A."/>
            <person name="Despons L."/>
            <person name="Fabre E."/>
            <person name="Fairhead C."/>
            <person name="Ferry-Dumazet H."/>
            <person name="Groppi A."/>
            <person name="Hantraye F."/>
            <person name="Hennequin C."/>
            <person name="Jauniaux N."/>
            <person name="Joyet P."/>
            <person name="Kachouri R."/>
            <person name="Kerrest A."/>
            <person name="Koszul R."/>
            <person name="Lemaire M."/>
            <person name="Lesur I."/>
            <person name="Ma L."/>
            <person name="Muller H."/>
            <person name="Nicaud J.M."/>
            <person name="Nikolski M."/>
            <person name="Oztas S."/>
            <person name="Ozier-Kalogeropoulos O."/>
            <person name="Pellenz S."/>
            <person name="Potier S."/>
            <person name="Richard G.F."/>
            <person name="Straub M.L."/>
            <person name="Suleau A."/>
            <person name="Swennene D."/>
            <person name="Tekaia F."/>
            <person name="Wesolowski-Louvel M."/>
            <person name="Westhof E."/>
            <person name="Wirth B."/>
            <person name="Zeniou-Meyer M."/>
            <person name="Zivanovic I."/>
            <person name="Bolotin-Fukuhara M."/>
            <person name="Thierry A."/>
            <person name="Bouchier C."/>
            <person name="Caudron B."/>
            <person name="Scarpelli C."/>
            <person name="Gaillardin C."/>
            <person name="Weissenbach J."/>
            <person name="Wincker P."/>
            <person name="Souciet J.L."/>
        </authorList>
    </citation>
    <scope>NUCLEOTIDE SEQUENCE [LARGE SCALE GENOMIC DNA]</scope>
    <source>
        <strain evidence="8">ATCC 36239 / CBS 767 / BCRC 21394 / JCM 1990 / NBRC 0083 / IGC 2968</strain>
    </source>
</reference>
<dbReference type="InParanoid" id="Q6BMB2"/>
<dbReference type="InterPro" id="IPR001841">
    <property type="entry name" value="Znf_RING"/>
</dbReference>
<dbReference type="GO" id="GO:0016567">
    <property type="term" value="P:protein ubiquitination"/>
    <property type="evidence" value="ECO:0007669"/>
    <property type="project" value="TreeGrafter"/>
</dbReference>
<evidence type="ECO:0000256" key="1">
    <source>
        <dbReference type="ARBA" id="ARBA00022723"/>
    </source>
</evidence>
<dbReference type="GO" id="GO:0008270">
    <property type="term" value="F:zinc ion binding"/>
    <property type="evidence" value="ECO:0007669"/>
    <property type="project" value="UniProtKB-KW"/>
</dbReference>
<dbReference type="AlphaFoldDB" id="Q6BMB2"/>
<dbReference type="GO" id="GO:0005737">
    <property type="term" value="C:cytoplasm"/>
    <property type="evidence" value="ECO:0007669"/>
    <property type="project" value="TreeGrafter"/>
</dbReference>
<name>Q6BMB2_DEBHA</name>
<dbReference type="PANTHER" id="PTHR15710:SF243">
    <property type="entry name" value="E3 UBIQUITIN-PROTEIN LIGASE PRAJA-2 ISOFORM X1"/>
    <property type="match status" value="1"/>
</dbReference>
<evidence type="ECO:0000313" key="8">
    <source>
        <dbReference type="Proteomes" id="UP000000599"/>
    </source>
</evidence>
<keyword evidence="8" id="KW-1185">Reference proteome</keyword>
<dbReference type="Pfam" id="PF13639">
    <property type="entry name" value="zf-RING_2"/>
    <property type="match status" value="1"/>
</dbReference>
<feature type="region of interest" description="Disordered" evidence="5">
    <location>
        <begin position="1"/>
        <end position="26"/>
    </location>
</feature>
<evidence type="ECO:0000256" key="4">
    <source>
        <dbReference type="PROSITE-ProRule" id="PRU00175"/>
    </source>
</evidence>
<dbReference type="OrthoDB" id="8062037at2759"/>
<organism evidence="7 8">
    <name type="scientific">Debaryomyces hansenii (strain ATCC 36239 / CBS 767 / BCRC 21394 / JCM 1990 / NBRC 0083 / IGC 2968)</name>
    <name type="common">Yeast</name>
    <name type="synonym">Torulaspora hansenii</name>
    <dbReference type="NCBI Taxonomy" id="284592"/>
    <lineage>
        <taxon>Eukaryota</taxon>
        <taxon>Fungi</taxon>
        <taxon>Dikarya</taxon>
        <taxon>Ascomycota</taxon>
        <taxon>Saccharomycotina</taxon>
        <taxon>Pichiomycetes</taxon>
        <taxon>Debaryomycetaceae</taxon>
        <taxon>Debaryomyces</taxon>
    </lineage>
</organism>
<keyword evidence="1" id="KW-0479">Metal-binding</keyword>
<feature type="region of interest" description="Disordered" evidence="5">
    <location>
        <begin position="185"/>
        <end position="208"/>
    </location>
</feature>